<dbReference type="OrthoDB" id="45790at2157"/>
<evidence type="ECO:0000256" key="6">
    <source>
        <dbReference type="SAM" id="MobiDB-lite"/>
    </source>
</evidence>
<feature type="region of interest" description="Disordered" evidence="6">
    <location>
        <begin position="36"/>
        <end position="56"/>
    </location>
</feature>
<feature type="compositionally biased region" description="Basic and acidic residues" evidence="6">
    <location>
        <begin position="962"/>
        <end position="982"/>
    </location>
</feature>
<sequence length="1438" mass="164097">MASDSLSQRKAQLDKEEREHLEDVVTEMRERVENNVEFQLTQKGLDDEPEDDDSLDEDTQQLVEAIELEAVDGETWSEAFDQYVTGVGYTIVNRLAALRCMEVRDFIDEEVTVFKDNGLTPAAETLVHEEFLLEDEAILEAYHNACDDLAEEIEILFDRSSAYSLIDPDDDAFEELCAKLDSVPDEVWRADDVLGWVYEYYNVKLLDDLRRKGDREGLEPEDVPPANQFYTPHWVVRMLTDNSLGKLYLEHTGELQDVVDTQGSFSPGERKNRPLSPDESPDIADFCTYLVPSEEEGEPTEFEHPEELRVIDPACGSGHFLLYAFDVLERIWRAETDLDDAEIPRKILEHNLYGVDLDMRACQLSAFNLYLKGRTRAEAEGADGFDMPEVGIVCADASVAEVDGVEAVFDQVAGDDTDVAQALDRILDAFEEVHGLGSLLDVRGTLGDLFEDDAEVSGTQLTLGDDPRESHTLGQVLHSLREAVAEHRETDSFLAQDLRSFVRLLDILAQDYDVALMNPPYGSVNRMPDSVTKYVNDHYDYYAEYYINFFEVCNRLSKNRGRIGMLVPRTFMFKDTYKDFRADFVGGEGNFDFLAEYGLGVLDNATVRTAGTVVRSGVEQNQSGTFIRLHDLESENKEKTFNRILSGEHTDIRRLYNVKLGEFDEIPGKPLCYYTPKELRDHHKLNTKLDAEQAEVEGQSFGKARQGLTTANDERFVRKHWEVADNSVFRPLAMGGETTWVIPHVMETVEWDNSGATIKRSPGEFRTRNEDLYGERGLTWAHIKESGRRFGIFPEDGIYNNSSCVFVPNEDIELEPLMGIINSTLYHNLMLSLTPERHWQPGEVGSLPWIDELRDTENLKSLTEEQHDRVLQQRIHDPTSPYYISPAVLGKPEASFFFDHPHTEKQDKIYCRGVEEDDTSITTRARKSKQRRLKVDREVEELAREIDEQIFESLGVSEETQQETKTEIFLRTSESPEDREVPDPESVPEVPDNINEQVKDLVHHFAMEAVREEDDGIIPVYETDDQPEMLDRIIERFEAAYGEYADDRLIEVDEILGAESAAEEAYPNLRAFVAEDLFDYHVDRMENTPIVWRLTTERLVSDSTGEGFACFVDYHSLDSGLFDRLSNRYLEPRKAELRERRSAANRRRSDDSLSASEQAEAAEQYERCASGLDQIAVFEDVLQELGSTDERDFDAEDRELVAELAPKVATFREETRERVGTLTDLRERKGEAWFQDKFSDNFWNAVDEWRDEWIDALDELEHACEAYGRPSDEPVEAHLADLFDYFNWRLKGSDHYSSTGILFMTYYFDREGAALLDEDGNPHDNLTEDERLLASLATGLDDPGLVDREYLEAMVNENEEMESVADLPPLAEFKALAEEIDDRCQAVDKQVPSDWADRALSEITTAGYQPNRKHGVEINITPLADAEIVPKTVDDQVL</sequence>
<dbReference type="InterPro" id="IPR011639">
    <property type="entry name" value="MethylTrfase_TaqI-like_dom"/>
</dbReference>
<dbReference type="NCBIfam" id="NF033454">
    <property type="entry name" value="BREX_5_MTaseX"/>
    <property type="match status" value="1"/>
</dbReference>
<evidence type="ECO:0000256" key="4">
    <source>
        <dbReference type="ARBA" id="ARBA00022691"/>
    </source>
</evidence>
<evidence type="ECO:0000259" key="7">
    <source>
        <dbReference type="Pfam" id="PF07669"/>
    </source>
</evidence>
<accession>A0A0F8CM09</accession>
<feature type="region of interest" description="Disordered" evidence="6">
    <location>
        <begin position="956"/>
        <end position="991"/>
    </location>
</feature>
<dbReference type="GO" id="GO:0003676">
    <property type="term" value="F:nucleic acid binding"/>
    <property type="evidence" value="ECO:0007669"/>
    <property type="project" value="InterPro"/>
</dbReference>
<feature type="region of interest" description="Disordered" evidence="6">
    <location>
        <begin position="1"/>
        <end position="21"/>
    </location>
</feature>
<dbReference type="PROSITE" id="PS00092">
    <property type="entry name" value="N6_MTASE"/>
    <property type="match status" value="1"/>
</dbReference>
<proteinExistence type="predicted"/>
<feature type="compositionally biased region" description="Basic and acidic residues" evidence="6">
    <location>
        <begin position="1140"/>
        <end position="1151"/>
    </location>
</feature>
<organism evidence="8 9">
    <name type="scientific">Halorubrum saccharovorum</name>
    <dbReference type="NCBI Taxonomy" id="2248"/>
    <lineage>
        <taxon>Archaea</taxon>
        <taxon>Methanobacteriati</taxon>
        <taxon>Methanobacteriota</taxon>
        <taxon>Stenosarchaea group</taxon>
        <taxon>Halobacteria</taxon>
        <taxon>Halobacteriales</taxon>
        <taxon>Haloferacaceae</taxon>
        <taxon>Halorubrum</taxon>
    </lineage>
</organism>
<feature type="compositionally biased region" description="Polar residues" evidence="6">
    <location>
        <begin position="1"/>
        <end position="10"/>
    </location>
</feature>
<dbReference type="Pfam" id="PF07669">
    <property type="entry name" value="Eco57I"/>
    <property type="match status" value="1"/>
</dbReference>
<dbReference type="InterPro" id="IPR002052">
    <property type="entry name" value="DNA_methylase_N6_adenine_CS"/>
</dbReference>
<feature type="compositionally biased region" description="Basic and acidic residues" evidence="6">
    <location>
        <begin position="11"/>
        <end position="21"/>
    </location>
</feature>
<dbReference type="RefSeq" id="WP_050023644.1">
    <property type="nucleotide sequence ID" value="NZ_JNFH02000008.1"/>
</dbReference>
<comment type="caution">
    <text evidence="8">The sequence shown here is derived from an EMBL/GenBank/DDBJ whole genome shotgun (WGS) entry which is preliminary data.</text>
</comment>
<evidence type="ECO:0000256" key="3">
    <source>
        <dbReference type="ARBA" id="ARBA00022679"/>
    </source>
</evidence>
<dbReference type="PANTHER" id="PTHR33841:SF1">
    <property type="entry name" value="DNA METHYLTRANSFERASE A"/>
    <property type="match status" value="1"/>
</dbReference>
<dbReference type="InterPro" id="IPR047939">
    <property type="entry name" value="BREX_1_PglX"/>
</dbReference>
<comment type="catalytic activity">
    <reaction evidence="5">
        <text>a 2'-deoxyadenosine in DNA + S-adenosyl-L-methionine = an N(6)-methyl-2'-deoxyadenosine in DNA + S-adenosyl-L-homocysteine + H(+)</text>
        <dbReference type="Rhea" id="RHEA:15197"/>
        <dbReference type="Rhea" id="RHEA-COMP:12418"/>
        <dbReference type="Rhea" id="RHEA-COMP:12419"/>
        <dbReference type="ChEBI" id="CHEBI:15378"/>
        <dbReference type="ChEBI" id="CHEBI:57856"/>
        <dbReference type="ChEBI" id="CHEBI:59789"/>
        <dbReference type="ChEBI" id="CHEBI:90615"/>
        <dbReference type="ChEBI" id="CHEBI:90616"/>
        <dbReference type="EC" id="2.1.1.72"/>
    </reaction>
</comment>
<dbReference type="Proteomes" id="UP000053331">
    <property type="component" value="Unassembled WGS sequence"/>
</dbReference>
<evidence type="ECO:0000256" key="1">
    <source>
        <dbReference type="ARBA" id="ARBA00011900"/>
    </source>
</evidence>
<dbReference type="GO" id="GO:0032259">
    <property type="term" value="P:methylation"/>
    <property type="evidence" value="ECO:0007669"/>
    <property type="project" value="UniProtKB-KW"/>
</dbReference>
<evidence type="ECO:0000313" key="9">
    <source>
        <dbReference type="Proteomes" id="UP000053331"/>
    </source>
</evidence>
<evidence type="ECO:0000256" key="5">
    <source>
        <dbReference type="ARBA" id="ARBA00047942"/>
    </source>
</evidence>
<name>A0A0F8CM09_9EURY</name>
<feature type="region of interest" description="Disordered" evidence="6">
    <location>
        <begin position="260"/>
        <end position="279"/>
    </location>
</feature>
<dbReference type="InterPro" id="IPR029063">
    <property type="entry name" value="SAM-dependent_MTases_sf"/>
</dbReference>
<gene>
    <name evidence="8" type="ORF">FK85_24640</name>
</gene>
<dbReference type="InterPro" id="IPR050953">
    <property type="entry name" value="N4_N6_ade-DNA_methylase"/>
</dbReference>
<keyword evidence="4" id="KW-0949">S-adenosyl-L-methionine</keyword>
<evidence type="ECO:0000313" key="8">
    <source>
        <dbReference type="EMBL" id="KKF39942.1"/>
    </source>
</evidence>
<dbReference type="PANTHER" id="PTHR33841">
    <property type="entry name" value="DNA METHYLTRANSFERASE YEEA-RELATED"/>
    <property type="match status" value="1"/>
</dbReference>
<reference evidence="8 9" key="1">
    <citation type="journal article" date="2015" name="Genome Announc.">
        <title>Draft genome sequence of a Halorubrum H3 strain isolated from the burlinskoye salt lake (Altai Krai, Russia).</title>
        <authorList>
            <person name="Rozanov A.S."/>
            <person name="Bryanskaya A.V."/>
            <person name="Malup T.K."/>
            <person name="Kotenko A.V."/>
            <person name="Peltek S.E."/>
        </authorList>
    </citation>
    <scope>NUCLEOTIDE SEQUENCE [LARGE SCALE GENOMIC DNA]</scope>
    <source>
        <strain evidence="8 9">H3</strain>
    </source>
</reference>
<dbReference type="GO" id="GO:0009007">
    <property type="term" value="F:site-specific DNA-methyltransferase (adenine-specific) activity"/>
    <property type="evidence" value="ECO:0007669"/>
    <property type="project" value="UniProtKB-EC"/>
</dbReference>
<dbReference type="NCBIfam" id="NF033452">
    <property type="entry name" value="BREX_1_MTaseX"/>
    <property type="match status" value="1"/>
</dbReference>
<keyword evidence="3" id="KW-0808">Transferase</keyword>
<dbReference type="SUPFAM" id="SSF53335">
    <property type="entry name" value="S-adenosyl-L-methionine-dependent methyltransferases"/>
    <property type="match status" value="1"/>
</dbReference>
<keyword evidence="2" id="KW-0489">Methyltransferase</keyword>
<dbReference type="EMBL" id="JNFH02000008">
    <property type="protein sequence ID" value="KKF39942.1"/>
    <property type="molecule type" value="Genomic_DNA"/>
</dbReference>
<feature type="compositionally biased region" description="Acidic residues" evidence="6">
    <location>
        <begin position="47"/>
        <end position="56"/>
    </location>
</feature>
<evidence type="ECO:0000256" key="2">
    <source>
        <dbReference type="ARBA" id="ARBA00022603"/>
    </source>
</evidence>
<dbReference type="GO" id="GO:0006304">
    <property type="term" value="P:DNA modification"/>
    <property type="evidence" value="ECO:0007669"/>
    <property type="project" value="InterPro"/>
</dbReference>
<dbReference type="EC" id="2.1.1.72" evidence="1"/>
<feature type="region of interest" description="Disordered" evidence="6">
    <location>
        <begin position="1140"/>
        <end position="1160"/>
    </location>
</feature>
<dbReference type="Gene3D" id="3.40.50.150">
    <property type="entry name" value="Vaccinia Virus protein VP39"/>
    <property type="match status" value="1"/>
</dbReference>
<keyword evidence="9" id="KW-1185">Reference proteome</keyword>
<feature type="domain" description="Type II methyltransferase M.TaqI-like" evidence="7">
    <location>
        <begin position="350"/>
        <end position="582"/>
    </location>
</feature>
<protein>
    <recommendedName>
        <fullName evidence="1">site-specific DNA-methyltransferase (adenine-specific)</fullName>
        <ecNumber evidence="1">2.1.1.72</ecNumber>
    </recommendedName>
</protein>